<dbReference type="InterPro" id="IPR012296">
    <property type="entry name" value="Nuclease_put_TT1808"/>
</dbReference>
<dbReference type="GO" id="GO:0004519">
    <property type="term" value="F:endonuclease activity"/>
    <property type="evidence" value="ECO:0007669"/>
    <property type="project" value="UniProtKB-KW"/>
</dbReference>
<keyword evidence="2" id="KW-0378">Hydrolase</keyword>
<dbReference type="Proteomes" id="UP000199031">
    <property type="component" value="Unassembled WGS sequence"/>
</dbReference>
<dbReference type="Pfam" id="PF05685">
    <property type="entry name" value="Uma2"/>
    <property type="match status" value="1"/>
</dbReference>
<dbReference type="InterPro" id="IPR008538">
    <property type="entry name" value="Uma2"/>
</dbReference>
<protein>
    <submittedName>
        <fullName evidence="2">Endonuclease, Uma2 family (Restriction endonuclease fold)</fullName>
    </submittedName>
</protein>
<dbReference type="CDD" id="cd06260">
    <property type="entry name" value="DUF820-like"/>
    <property type="match status" value="1"/>
</dbReference>
<dbReference type="SUPFAM" id="SSF52980">
    <property type="entry name" value="Restriction endonuclease-like"/>
    <property type="match status" value="1"/>
</dbReference>
<dbReference type="PANTHER" id="PTHR36558">
    <property type="entry name" value="GLR1098 PROTEIN"/>
    <property type="match status" value="1"/>
</dbReference>
<keyword evidence="3" id="KW-1185">Reference proteome</keyword>
<dbReference type="OrthoDB" id="668969at2"/>
<dbReference type="InterPro" id="IPR011335">
    <property type="entry name" value="Restrct_endonuc-II-like"/>
</dbReference>
<dbReference type="STRING" id="1465490.SAMN05444277_101570"/>
<evidence type="ECO:0000259" key="1">
    <source>
        <dbReference type="Pfam" id="PF05685"/>
    </source>
</evidence>
<dbReference type="AlphaFoldDB" id="A0A1I5S402"/>
<gene>
    <name evidence="2" type="ORF">SAMN05444277_101570</name>
</gene>
<dbReference type="RefSeq" id="WP_090654270.1">
    <property type="nucleotide sequence ID" value="NZ_FOXQ01000001.1"/>
</dbReference>
<keyword evidence="2" id="KW-0255">Endonuclease</keyword>
<dbReference type="Gene3D" id="3.90.1570.10">
    <property type="entry name" value="tt1808, chain A"/>
    <property type="match status" value="1"/>
</dbReference>
<evidence type="ECO:0000313" key="2">
    <source>
        <dbReference type="EMBL" id="SFP65419.1"/>
    </source>
</evidence>
<proteinExistence type="predicted"/>
<reference evidence="2 3" key="1">
    <citation type="submission" date="2016-10" db="EMBL/GenBank/DDBJ databases">
        <authorList>
            <person name="de Groot N.N."/>
        </authorList>
    </citation>
    <scope>NUCLEOTIDE SEQUENCE [LARGE SCALE GENOMIC DNA]</scope>
    <source>
        <strain evidence="2 3">DSM 28286</strain>
    </source>
</reference>
<evidence type="ECO:0000313" key="3">
    <source>
        <dbReference type="Proteomes" id="UP000199031"/>
    </source>
</evidence>
<organism evidence="2 3">
    <name type="scientific">Parafilimonas terrae</name>
    <dbReference type="NCBI Taxonomy" id="1465490"/>
    <lineage>
        <taxon>Bacteria</taxon>
        <taxon>Pseudomonadati</taxon>
        <taxon>Bacteroidota</taxon>
        <taxon>Chitinophagia</taxon>
        <taxon>Chitinophagales</taxon>
        <taxon>Chitinophagaceae</taxon>
        <taxon>Parafilimonas</taxon>
    </lineage>
</organism>
<dbReference type="EMBL" id="FOXQ01000001">
    <property type="protein sequence ID" value="SFP65419.1"/>
    <property type="molecule type" value="Genomic_DNA"/>
</dbReference>
<dbReference type="PANTHER" id="PTHR36558:SF1">
    <property type="entry name" value="RESTRICTION ENDONUCLEASE DOMAIN-CONTAINING PROTEIN-RELATED"/>
    <property type="match status" value="1"/>
</dbReference>
<sequence length="192" mass="21786">MQQTAAKYVTQQDYLAFERSALDKHEYYKGEIFAMSGASFKHNLIESNLRGTLHDFLKDKGCNEFGSNLRIHIPSNTLYTYPDIIILCDDPAFVDDEFDTITNPSVIIEILSPSTANYDRGAKFDLYREITSLHEYLLIDSTAIHAVLYVKNDDNTWTLSETKDLGQSLTIPSINFTVGIAEIYNGVDKVKR</sequence>
<accession>A0A1I5S402</accession>
<name>A0A1I5S402_9BACT</name>
<feature type="domain" description="Putative restriction endonuclease" evidence="1">
    <location>
        <begin position="12"/>
        <end position="173"/>
    </location>
</feature>
<keyword evidence="2" id="KW-0540">Nuclease</keyword>